<dbReference type="Gene3D" id="2.60.200.40">
    <property type="match status" value="1"/>
</dbReference>
<dbReference type="Pfam" id="PF00781">
    <property type="entry name" value="DAGK_cat"/>
    <property type="match status" value="1"/>
</dbReference>
<dbReference type="InterPro" id="IPR050187">
    <property type="entry name" value="Lipid_Phosphate_FormReg"/>
</dbReference>
<dbReference type="RefSeq" id="WP_085195879.1">
    <property type="nucleotide sequence ID" value="NZ_JACKVI010000014.1"/>
</dbReference>
<name>A0A1X1UZ05_9MYCO</name>
<dbReference type="OrthoDB" id="142078at2"/>
<evidence type="ECO:0000256" key="2">
    <source>
        <dbReference type="ARBA" id="ARBA00005983"/>
    </source>
</evidence>
<dbReference type="InterPro" id="IPR001206">
    <property type="entry name" value="Diacylglycerol_kinase_cat_dom"/>
</dbReference>
<dbReference type="InterPro" id="IPR017438">
    <property type="entry name" value="ATP-NAD_kinase_N"/>
</dbReference>
<dbReference type="Proteomes" id="UP000194000">
    <property type="component" value="Unassembled WGS sequence"/>
</dbReference>
<proteinExistence type="inferred from homology"/>
<evidence type="ECO:0000313" key="4">
    <source>
        <dbReference type="EMBL" id="ORV62017.1"/>
    </source>
</evidence>
<protein>
    <submittedName>
        <fullName evidence="4">Diacylglycerol kinase</fullName>
    </submittedName>
</protein>
<comment type="caution">
    <text evidence="4">The sequence shown here is derived from an EMBL/GenBank/DDBJ whole genome shotgun (WGS) entry which is preliminary data.</text>
</comment>
<dbReference type="STRING" id="1260918.AWC06_11615"/>
<dbReference type="SMART" id="SM00046">
    <property type="entry name" value="DAGKc"/>
    <property type="match status" value="1"/>
</dbReference>
<evidence type="ECO:0000256" key="1">
    <source>
        <dbReference type="ARBA" id="ARBA00001946"/>
    </source>
</evidence>
<keyword evidence="5" id="KW-1185">Reference proteome</keyword>
<organism evidence="4 5">
    <name type="scientific">Mycobacterium fragae</name>
    <dbReference type="NCBI Taxonomy" id="1260918"/>
    <lineage>
        <taxon>Bacteria</taxon>
        <taxon>Bacillati</taxon>
        <taxon>Actinomycetota</taxon>
        <taxon>Actinomycetes</taxon>
        <taxon>Mycobacteriales</taxon>
        <taxon>Mycobacteriaceae</taxon>
        <taxon>Mycobacterium</taxon>
    </lineage>
</organism>
<comment type="cofactor">
    <cofactor evidence="1">
        <name>Mg(2+)</name>
        <dbReference type="ChEBI" id="CHEBI:18420"/>
    </cofactor>
</comment>
<evidence type="ECO:0000259" key="3">
    <source>
        <dbReference type="PROSITE" id="PS50146"/>
    </source>
</evidence>
<dbReference type="InterPro" id="IPR016064">
    <property type="entry name" value="NAD/diacylglycerol_kinase_sf"/>
</dbReference>
<feature type="domain" description="DAGKc" evidence="3">
    <location>
        <begin position="1"/>
        <end position="118"/>
    </location>
</feature>
<dbReference type="GO" id="GO:0004143">
    <property type="term" value="F:ATP-dependent diacylglycerol kinase activity"/>
    <property type="evidence" value="ECO:0007669"/>
    <property type="project" value="TreeGrafter"/>
</dbReference>
<keyword evidence="4" id="KW-0418">Kinase</keyword>
<reference evidence="4 5" key="1">
    <citation type="submission" date="2016-01" db="EMBL/GenBank/DDBJ databases">
        <title>The new phylogeny of the genus Mycobacterium.</title>
        <authorList>
            <person name="Tarcisio F."/>
            <person name="Conor M."/>
            <person name="Antonella G."/>
            <person name="Elisabetta G."/>
            <person name="Giulia F.S."/>
            <person name="Sara T."/>
            <person name="Anna F."/>
            <person name="Clotilde B."/>
            <person name="Roberto B."/>
            <person name="Veronica D.S."/>
            <person name="Fabio R."/>
            <person name="Monica P."/>
            <person name="Olivier J."/>
            <person name="Enrico T."/>
            <person name="Nicola S."/>
        </authorList>
    </citation>
    <scope>NUCLEOTIDE SEQUENCE [LARGE SCALE GENOMIC DNA]</scope>
    <source>
        <strain evidence="4 5">DSM 45731</strain>
    </source>
</reference>
<dbReference type="PANTHER" id="PTHR12358">
    <property type="entry name" value="SPHINGOSINE KINASE"/>
    <property type="match status" value="1"/>
</dbReference>
<dbReference type="Gene3D" id="3.40.50.10330">
    <property type="entry name" value="Probable inorganic polyphosphate/atp-NAD kinase, domain 1"/>
    <property type="match status" value="1"/>
</dbReference>
<dbReference type="SUPFAM" id="SSF111331">
    <property type="entry name" value="NAD kinase/diacylglycerol kinase-like"/>
    <property type="match status" value="1"/>
</dbReference>
<sequence length="325" mass="34806">MRAVLIVNPTATSTTPAARDLLTHALQSRLEVTVEHTTHRGHGGEIAQAAAEDGVDLVVVHGGDGTVSNVVNGLLGRPGELPTGHVPAVAIVPGGSANVMARSLGIFPGPIDATNQLIDLLDTYGEQRNWRRIGLIDCGERWAVFNAGMGVDAEAVAAVEAKREKGVKVTPSRYIRAAVRATLAYSRREPRLTVHLPGREPISGVHFVFVSNSSPWTYANDRPMWTNPDCTFESGLGVFGLTALKVIPSLRLLRQMFAKRPKLEAPQLVRDDNAACVRVTCAGPPMASQFDGDYLGERAEMTFRAVADALPVVAPPSKSRPELGK</sequence>
<dbReference type="AlphaFoldDB" id="A0A1X1UZ05"/>
<dbReference type="PROSITE" id="PS50146">
    <property type="entry name" value="DAGK"/>
    <property type="match status" value="1"/>
</dbReference>
<gene>
    <name evidence="4" type="ORF">AWC06_11615</name>
</gene>
<dbReference type="EMBL" id="LQOW01000014">
    <property type="protein sequence ID" value="ORV62017.1"/>
    <property type="molecule type" value="Genomic_DNA"/>
</dbReference>
<dbReference type="PANTHER" id="PTHR12358:SF106">
    <property type="entry name" value="LIPID KINASE YEGS"/>
    <property type="match status" value="1"/>
</dbReference>
<comment type="similarity">
    <text evidence="2">Belongs to the diacylglycerol/lipid kinase family.</text>
</comment>
<dbReference type="GO" id="GO:0005886">
    <property type="term" value="C:plasma membrane"/>
    <property type="evidence" value="ECO:0007669"/>
    <property type="project" value="TreeGrafter"/>
</dbReference>
<keyword evidence="4" id="KW-0808">Transferase</keyword>
<evidence type="ECO:0000313" key="5">
    <source>
        <dbReference type="Proteomes" id="UP000194000"/>
    </source>
</evidence>
<accession>A0A1X1UZ05</accession>